<evidence type="ECO:0000313" key="3">
    <source>
        <dbReference type="Proteomes" id="UP000317171"/>
    </source>
</evidence>
<dbReference type="EMBL" id="CP036269">
    <property type="protein sequence ID" value="QDT42203.1"/>
    <property type="molecule type" value="Genomic_DNA"/>
</dbReference>
<evidence type="ECO:0000313" key="2">
    <source>
        <dbReference type="EMBL" id="QDT42203.1"/>
    </source>
</evidence>
<proteinExistence type="predicted"/>
<keyword evidence="1" id="KW-0472">Membrane</keyword>
<keyword evidence="1" id="KW-0812">Transmembrane</keyword>
<dbReference type="Proteomes" id="UP000317171">
    <property type="component" value="Chromosome"/>
</dbReference>
<sequence length="142" mass="16024">MKQKTVRIILICLSGLIVCVLLLTRSLKSYNASQGYWEAEIGNAGPHTVLTLRLTGGEAQPWHRVIVFQNIGAEAIQASKFKLPDEAVQMPGARLTFQDITLRPGHVAFVWQGHEFVMMSNWLRVDGKEYGWDEQEVIMLVD</sequence>
<evidence type="ECO:0000256" key="1">
    <source>
        <dbReference type="SAM" id="Phobius"/>
    </source>
</evidence>
<dbReference type="KEGG" id="gaz:Pan241w_22840"/>
<dbReference type="OrthoDB" id="282413at2"/>
<keyword evidence="3" id="KW-1185">Reference proteome</keyword>
<feature type="transmembrane region" description="Helical" evidence="1">
    <location>
        <begin position="6"/>
        <end position="24"/>
    </location>
</feature>
<gene>
    <name evidence="2" type="ORF">Pan241w_22840</name>
</gene>
<accession>A0A517REA6</accession>
<keyword evidence="1" id="KW-1133">Transmembrane helix</keyword>
<name>A0A517REA6_9PLAN</name>
<protein>
    <submittedName>
        <fullName evidence="2">Uncharacterized protein</fullName>
    </submittedName>
</protein>
<reference evidence="2 3" key="1">
    <citation type="submission" date="2019-02" db="EMBL/GenBank/DDBJ databases">
        <title>Deep-cultivation of Planctomycetes and their phenomic and genomic characterization uncovers novel biology.</title>
        <authorList>
            <person name="Wiegand S."/>
            <person name="Jogler M."/>
            <person name="Boedeker C."/>
            <person name="Pinto D."/>
            <person name="Vollmers J."/>
            <person name="Rivas-Marin E."/>
            <person name="Kohn T."/>
            <person name="Peeters S.H."/>
            <person name="Heuer A."/>
            <person name="Rast P."/>
            <person name="Oberbeckmann S."/>
            <person name="Bunk B."/>
            <person name="Jeske O."/>
            <person name="Meyerdierks A."/>
            <person name="Storesund J.E."/>
            <person name="Kallscheuer N."/>
            <person name="Luecker S."/>
            <person name="Lage O.M."/>
            <person name="Pohl T."/>
            <person name="Merkel B.J."/>
            <person name="Hornburger P."/>
            <person name="Mueller R.-W."/>
            <person name="Bruemmer F."/>
            <person name="Labrenz M."/>
            <person name="Spormann A.M."/>
            <person name="Op den Camp H."/>
            <person name="Overmann J."/>
            <person name="Amann R."/>
            <person name="Jetten M.S.M."/>
            <person name="Mascher T."/>
            <person name="Medema M.H."/>
            <person name="Devos D.P."/>
            <person name="Kaster A.-K."/>
            <person name="Ovreas L."/>
            <person name="Rohde M."/>
            <person name="Galperin M.Y."/>
            <person name="Jogler C."/>
        </authorList>
    </citation>
    <scope>NUCLEOTIDE SEQUENCE [LARGE SCALE GENOMIC DNA]</scope>
    <source>
        <strain evidence="2 3">Pan241w</strain>
    </source>
</reference>
<dbReference type="AlphaFoldDB" id="A0A517REA6"/>
<organism evidence="2 3">
    <name type="scientific">Gimesia alba</name>
    <dbReference type="NCBI Taxonomy" id="2527973"/>
    <lineage>
        <taxon>Bacteria</taxon>
        <taxon>Pseudomonadati</taxon>
        <taxon>Planctomycetota</taxon>
        <taxon>Planctomycetia</taxon>
        <taxon>Planctomycetales</taxon>
        <taxon>Planctomycetaceae</taxon>
        <taxon>Gimesia</taxon>
    </lineage>
</organism>